<reference evidence="3" key="1">
    <citation type="journal article" date="2014" name="Front. Microbiol.">
        <title>High frequency of phylogenetically diverse reductive dehalogenase-homologous genes in deep subseafloor sedimentary metagenomes.</title>
        <authorList>
            <person name="Kawai M."/>
            <person name="Futagami T."/>
            <person name="Toyoda A."/>
            <person name="Takaki Y."/>
            <person name="Nishi S."/>
            <person name="Hori S."/>
            <person name="Arai W."/>
            <person name="Tsubouchi T."/>
            <person name="Morono Y."/>
            <person name="Uchiyama I."/>
            <person name="Ito T."/>
            <person name="Fujiyama A."/>
            <person name="Inagaki F."/>
            <person name="Takami H."/>
        </authorList>
    </citation>
    <scope>NUCLEOTIDE SEQUENCE</scope>
    <source>
        <strain evidence="3">Expedition CK06-06</strain>
    </source>
</reference>
<keyword evidence="1" id="KW-1133">Transmembrane helix</keyword>
<accession>X0XRX1</accession>
<keyword evidence="1" id="KW-0472">Membrane</keyword>
<dbReference type="PANTHER" id="PTHR22911:SF76">
    <property type="entry name" value="EAMA DOMAIN-CONTAINING PROTEIN"/>
    <property type="match status" value="1"/>
</dbReference>
<evidence type="ECO:0000259" key="2">
    <source>
        <dbReference type="Pfam" id="PF00892"/>
    </source>
</evidence>
<sequence length="209" mass="21997">MTRLAALLGVLSISFSAIFVRLADVSPSTAAFFRAGYAIPVLFLIWRLGRGQDYRSTRDRQVAFASGLFLAMDLALWHQSISLIGAGLATVLVNIQVVFVGLAAWAVYRERPTGLALFTIPIIFGGVALMSGLGRPDAYGDDPLRGVIFGIFSGVAYALFLLVFRASNRGLAPSAGPLLDATVGVAVGSLIAGLVDPGFDLGLSWPAHG</sequence>
<gene>
    <name evidence="3" type="ORF">S01H1_74954</name>
</gene>
<feature type="non-terminal residue" evidence="3">
    <location>
        <position position="209"/>
    </location>
</feature>
<dbReference type="SUPFAM" id="SSF103481">
    <property type="entry name" value="Multidrug resistance efflux transporter EmrE"/>
    <property type="match status" value="1"/>
</dbReference>
<keyword evidence="1" id="KW-0812">Transmembrane</keyword>
<feature type="transmembrane region" description="Helical" evidence="1">
    <location>
        <begin position="146"/>
        <end position="164"/>
    </location>
</feature>
<dbReference type="PANTHER" id="PTHR22911">
    <property type="entry name" value="ACYL-MALONYL CONDENSING ENZYME-RELATED"/>
    <property type="match status" value="1"/>
</dbReference>
<feature type="transmembrane region" description="Helical" evidence="1">
    <location>
        <begin position="61"/>
        <end position="78"/>
    </location>
</feature>
<dbReference type="GO" id="GO:0016020">
    <property type="term" value="C:membrane"/>
    <property type="evidence" value="ECO:0007669"/>
    <property type="project" value="InterPro"/>
</dbReference>
<feature type="transmembrane region" description="Helical" evidence="1">
    <location>
        <begin position="115"/>
        <end position="134"/>
    </location>
</feature>
<name>X0XRX1_9ZZZZ</name>
<dbReference type="EMBL" id="BARS01050178">
    <property type="protein sequence ID" value="GAG45970.1"/>
    <property type="molecule type" value="Genomic_DNA"/>
</dbReference>
<comment type="caution">
    <text evidence="3">The sequence shown here is derived from an EMBL/GenBank/DDBJ whole genome shotgun (WGS) entry which is preliminary data.</text>
</comment>
<proteinExistence type="predicted"/>
<feature type="transmembrane region" description="Helical" evidence="1">
    <location>
        <begin position="176"/>
        <end position="195"/>
    </location>
</feature>
<dbReference type="Pfam" id="PF00892">
    <property type="entry name" value="EamA"/>
    <property type="match status" value="1"/>
</dbReference>
<evidence type="ECO:0000256" key="1">
    <source>
        <dbReference type="SAM" id="Phobius"/>
    </source>
</evidence>
<feature type="transmembrane region" description="Helical" evidence="1">
    <location>
        <begin position="32"/>
        <end position="49"/>
    </location>
</feature>
<organism evidence="3">
    <name type="scientific">marine sediment metagenome</name>
    <dbReference type="NCBI Taxonomy" id="412755"/>
    <lineage>
        <taxon>unclassified sequences</taxon>
        <taxon>metagenomes</taxon>
        <taxon>ecological metagenomes</taxon>
    </lineage>
</organism>
<dbReference type="AlphaFoldDB" id="X0XRX1"/>
<protein>
    <recommendedName>
        <fullName evidence="2">EamA domain-containing protein</fullName>
    </recommendedName>
</protein>
<evidence type="ECO:0000313" key="3">
    <source>
        <dbReference type="EMBL" id="GAG45970.1"/>
    </source>
</evidence>
<feature type="transmembrane region" description="Helical" evidence="1">
    <location>
        <begin position="84"/>
        <end position="108"/>
    </location>
</feature>
<feature type="domain" description="EamA" evidence="2">
    <location>
        <begin position="4"/>
        <end position="131"/>
    </location>
</feature>
<dbReference type="InterPro" id="IPR037185">
    <property type="entry name" value="EmrE-like"/>
</dbReference>
<dbReference type="InterPro" id="IPR000620">
    <property type="entry name" value="EamA_dom"/>
</dbReference>